<dbReference type="EMBL" id="CP011770">
    <property type="protein sequence ID" value="AKM10889.1"/>
    <property type="molecule type" value="Genomic_DNA"/>
</dbReference>
<dbReference type="InterPro" id="IPR020827">
    <property type="entry name" value="Asparaginase/glutaminase_AS1"/>
</dbReference>
<feature type="binding site" evidence="4">
    <location>
        <begin position="92"/>
        <end position="93"/>
    </location>
    <ligand>
        <name>substrate</name>
    </ligand>
</feature>
<dbReference type="InterPro" id="IPR037152">
    <property type="entry name" value="L-asparaginase_N_sf"/>
</dbReference>
<evidence type="ECO:0000256" key="6">
    <source>
        <dbReference type="PROSITE-ProRule" id="PRU10100"/>
    </source>
</evidence>
<dbReference type="SUPFAM" id="SSF53774">
    <property type="entry name" value="Glutaminase/Asparaginase"/>
    <property type="match status" value="1"/>
</dbReference>
<dbReference type="Gene3D" id="3.40.50.40">
    <property type="match status" value="1"/>
</dbReference>
<proteinExistence type="inferred from homology"/>
<dbReference type="InterPro" id="IPR040919">
    <property type="entry name" value="Asparaginase_C"/>
</dbReference>
<dbReference type="OrthoDB" id="9788068at2"/>
<dbReference type="InterPro" id="IPR027474">
    <property type="entry name" value="L-asparaginase_N"/>
</dbReference>
<evidence type="ECO:0000256" key="3">
    <source>
        <dbReference type="PIRSR" id="PIRSR001220-1"/>
    </source>
</evidence>
<dbReference type="KEGG" id="cna:AB433_14420"/>
<dbReference type="PANTHER" id="PTHR11707:SF28">
    <property type="entry name" value="60 KDA LYSOPHOSPHOLIPASE"/>
    <property type="match status" value="1"/>
</dbReference>
<evidence type="ECO:0008006" key="11">
    <source>
        <dbReference type="Google" id="ProtNLM"/>
    </source>
</evidence>
<feature type="domain" description="L-asparaginase N-terminal" evidence="7">
    <location>
        <begin position="4"/>
        <end position="192"/>
    </location>
</feature>
<comment type="similarity">
    <text evidence="1">Belongs to the asparaginase 1 family.</text>
</comment>
<dbReference type="FunFam" id="3.40.50.1170:FF:000001">
    <property type="entry name" value="L-asparaginase 2"/>
    <property type="match status" value="1"/>
</dbReference>
<dbReference type="RefSeq" id="WP_047821966.1">
    <property type="nucleotide sequence ID" value="NZ_CP011770.1"/>
</dbReference>
<dbReference type="SMART" id="SM00870">
    <property type="entry name" value="Asparaginase"/>
    <property type="match status" value="1"/>
</dbReference>
<dbReference type="Pfam" id="PF00710">
    <property type="entry name" value="Asparaginase"/>
    <property type="match status" value="1"/>
</dbReference>
<dbReference type="PRINTS" id="PR00139">
    <property type="entry name" value="ASNGLNASE"/>
</dbReference>
<name>A0A0G3XJX0_9SPHN</name>
<protein>
    <recommendedName>
        <fullName evidence="11">Asparaginase</fullName>
    </recommendedName>
</protein>
<dbReference type="InterPro" id="IPR006034">
    <property type="entry name" value="Asparaginase/glutaminase-like"/>
</dbReference>
<evidence type="ECO:0000256" key="4">
    <source>
        <dbReference type="PIRSR" id="PIRSR001220-2"/>
    </source>
</evidence>
<dbReference type="PROSITE" id="PS00917">
    <property type="entry name" value="ASN_GLN_ASE_2"/>
    <property type="match status" value="1"/>
</dbReference>
<dbReference type="InterPro" id="IPR004550">
    <property type="entry name" value="AsnASE_II"/>
</dbReference>
<feature type="active site" evidence="5">
    <location>
        <position position="13"/>
    </location>
</feature>
<dbReference type="PROSITE" id="PS51732">
    <property type="entry name" value="ASN_GLN_ASE_3"/>
    <property type="match status" value="1"/>
</dbReference>
<dbReference type="PATRIC" id="fig|1348774.3.peg.3030"/>
<evidence type="ECO:0000256" key="5">
    <source>
        <dbReference type="PROSITE-ProRule" id="PRU10099"/>
    </source>
</evidence>
<dbReference type="InterPro" id="IPR036152">
    <property type="entry name" value="Asp/glu_Ase-like_sf"/>
</dbReference>
<feature type="active site" evidence="6">
    <location>
        <position position="92"/>
    </location>
</feature>
<feature type="binding site" evidence="4">
    <location>
        <position position="59"/>
    </location>
    <ligand>
        <name>substrate</name>
    </ligand>
</feature>
<dbReference type="PANTHER" id="PTHR11707">
    <property type="entry name" value="L-ASPARAGINASE"/>
    <property type="match status" value="1"/>
</dbReference>
<keyword evidence="2" id="KW-0378">Hydrolase</keyword>
<dbReference type="GO" id="GO:0004067">
    <property type="term" value="F:asparaginase activity"/>
    <property type="evidence" value="ECO:0007669"/>
    <property type="project" value="UniProtKB-UniRule"/>
</dbReference>
<dbReference type="PROSITE" id="PS00144">
    <property type="entry name" value="ASN_GLN_ASE_1"/>
    <property type="match status" value="1"/>
</dbReference>
<gene>
    <name evidence="9" type="ORF">AB433_14420</name>
</gene>
<dbReference type="CDD" id="cd08964">
    <property type="entry name" value="L-asparaginase_II"/>
    <property type="match status" value="1"/>
</dbReference>
<dbReference type="InterPro" id="IPR027473">
    <property type="entry name" value="L-asparaginase_C"/>
</dbReference>
<dbReference type="PIRSF" id="PIRSF500176">
    <property type="entry name" value="L_ASNase"/>
    <property type="match status" value="1"/>
</dbReference>
<evidence type="ECO:0000259" key="8">
    <source>
        <dbReference type="Pfam" id="PF17763"/>
    </source>
</evidence>
<feature type="domain" description="Asparaginase/glutaminase C-terminal" evidence="8">
    <location>
        <begin position="213"/>
        <end position="323"/>
    </location>
</feature>
<keyword evidence="10" id="KW-1185">Reference proteome</keyword>
<sequence length="326" mass="34130">MPRRVHVLATGGTIAGTKSATSPVGYSPGELSVETLLAAVPTARDIADISVEQLFSIGSQNITERHWVDLLDRIAAYNRDNPDVGIVVLHGTDTIEETAWFLDLQLDQDSPVVLVGAMRPANAVSADGPANLIAAIIAAADPAARGRGVLVCSDNEILSARNAMKTATLGVQGFSAGKRGVEAFMTGNRAEWLGPAPDRSQPCFSPQGGALPDVEILFVHAAMSIHALDDAIARGTQGIVVAGVGSGNMPMPLIERLAQAARDGIVVVRSSRIAGGYVARNVEIDDDANGFVVAGDLGPAKSRILLQLAMRQTHSAEQIQDLFAKC</sequence>
<dbReference type="GO" id="GO:0006528">
    <property type="term" value="P:asparagine metabolic process"/>
    <property type="evidence" value="ECO:0007669"/>
    <property type="project" value="InterPro"/>
</dbReference>
<dbReference type="InterPro" id="IPR027475">
    <property type="entry name" value="Asparaginase/glutaminase_AS2"/>
</dbReference>
<dbReference type="Proteomes" id="UP000035287">
    <property type="component" value="Chromosome"/>
</dbReference>
<evidence type="ECO:0000256" key="2">
    <source>
        <dbReference type="ARBA" id="ARBA00022801"/>
    </source>
</evidence>
<feature type="active site" description="O-isoaspartyl threonine intermediate" evidence="3">
    <location>
        <position position="13"/>
    </location>
</feature>
<dbReference type="Pfam" id="PF17763">
    <property type="entry name" value="Asparaginase_C"/>
    <property type="match status" value="1"/>
</dbReference>
<evidence type="ECO:0000313" key="9">
    <source>
        <dbReference type="EMBL" id="AKM10889.1"/>
    </source>
</evidence>
<organism evidence="9 10">
    <name type="scientific">Croceicoccus naphthovorans</name>
    <dbReference type="NCBI Taxonomy" id="1348774"/>
    <lineage>
        <taxon>Bacteria</taxon>
        <taxon>Pseudomonadati</taxon>
        <taxon>Pseudomonadota</taxon>
        <taxon>Alphaproteobacteria</taxon>
        <taxon>Sphingomonadales</taxon>
        <taxon>Erythrobacteraceae</taxon>
        <taxon>Croceicoccus</taxon>
    </lineage>
</organism>
<dbReference type="Gene3D" id="3.40.50.1170">
    <property type="entry name" value="L-asparaginase, N-terminal domain"/>
    <property type="match status" value="1"/>
</dbReference>
<reference evidence="9 10" key="1">
    <citation type="submission" date="2015-06" db="EMBL/GenBank/DDBJ databases">
        <authorList>
            <person name="Zeng Y."/>
            <person name="Huang Y."/>
        </authorList>
    </citation>
    <scope>NUCLEOTIDE SEQUENCE [LARGE SCALE GENOMIC DNA]</scope>
    <source>
        <strain evidence="9 10">PQ-2</strain>
    </source>
</reference>
<dbReference type="AlphaFoldDB" id="A0A0G3XJX0"/>
<dbReference type="PIRSF" id="PIRSF001220">
    <property type="entry name" value="L-ASNase_gatD"/>
    <property type="match status" value="1"/>
</dbReference>
<dbReference type="STRING" id="1348774.AB433_14420"/>
<evidence type="ECO:0000313" key="10">
    <source>
        <dbReference type="Proteomes" id="UP000035287"/>
    </source>
</evidence>
<accession>A0A0G3XJX0</accession>
<evidence type="ECO:0000259" key="7">
    <source>
        <dbReference type="Pfam" id="PF00710"/>
    </source>
</evidence>
<evidence type="ECO:0000256" key="1">
    <source>
        <dbReference type="ARBA" id="ARBA00010518"/>
    </source>
</evidence>